<evidence type="ECO:0000256" key="3">
    <source>
        <dbReference type="PROSITE-ProRule" id="PRU00708"/>
    </source>
</evidence>
<dbReference type="Pfam" id="PF01535">
    <property type="entry name" value="PPR"/>
    <property type="match status" value="7"/>
</dbReference>
<dbReference type="NCBIfam" id="TIGR00756">
    <property type="entry name" value="PPR"/>
    <property type="match status" value="7"/>
</dbReference>
<dbReference type="Gene3D" id="1.25.40.10">
    <property type="entry name" value="Tetratricopeptide repeat domain"/>
    <property type="match status" value="8"/>
</dbReference>
<evidence type="ECO:0000256" key="1">
    <source>
        <dbReference type="ARBA" id="ARBA00022737"/>
    </source>
</evidence>
<feature type="repeat" description="PPR" evidence="3">
    <location>
        <begin position="730"/>
        <end position="764"/>
    </location>
</feature>
<reference evidence="4" key="1">
    <citation type="submission" date="2021-08" db="EMBL/GenBank/DDBJ databases">
        <title>WGS assembly of Ceratopteris richardii.</title>
        <authorList>
            <person name="Marchant D.B."/>
            <person name="Chen G."/>
            <person name="Jenkins J."/>
            <person name="Shu S."/>
            <person name="Leebens-Mack J."/>
            <person name="Grimwood J."/>
            <person name="Schmutz J."/>
            <person name="Soltis P."/>
            <person name="Soltis D."/>
            <person name="Chen Z.-H."/>
        </authorList>
    </citation>
    <scope>NUCLEOTIDE SEQUENCE</scope>
    <source>
        <strain evidence="4">Whitten #5841</strain>
        <tissue evidence="4">Leaf</tissue>
    </source>
</reference>
<dbReference type="OrthoDB" id="185373at2759"/>
<dbReference type="Pfam" id="PF13812">
    <property type="entry name" value="PPR_3"/>
    <property type="match status" value="1"/>
</dbReference>
<comment type="similarity">
    <text evidence="2">Belongs to the PPR family. PCMP-E subfamily.</text>
</comment>
<dbReference type="FunFam" id="1.25.40.10:FF:000158">
    <property type="entry name" value="pentatricopeptide repeat-containing protein At2g33680"/>
    <property type="match status" value="1"/>
</dbReference>
<dbReference type="PROSITE" id="PS51375">
    <property type="entry name" value="PPR"/>
    <property type="match status" value="10"/>
</dbReference>
<dbReference type="EMBL" id="CM035443">
    <property type="protein sequence ID" value="KAH7278253.1"/>
    <property type="molecule type" value="Genomic_DNA"/>
</dbReference>
<dbReference type="InterPro" id="IPR002885">
    <property type="entry name" value="PPR_rpt"/>
</dbReference>
<dbReference type="GO" id="GO:0048731">
    <property type="term" value="P:system development"/>
    <property type="evidence" value="ECO:0007669"/>
    <property type="project" value="UniProtKB-ARBA"/>
</dbReference>
<dbReference type="GO" id="GO:0005739">
    <property type="term" value="C:mitochondrion"/>
    <property type="evidence" value="ECO:0007669"/>
    <property type="project" value="UniProtKB-ARBA"/>
</dbReference>
<dbReference type="InterPro" id="IPR046960">
    <property type="entry name" value="PPR_At4g14850-like_plant"/>
</dbReference>
<feature type="repeat" description="PPR" evidence="3">
    <location>
        <begin position="392"/>
        <end position="426"/>
    </location>
</feature>
<comment type="caution">
    <text evidence="4">The sequence shown here is derived from an EMBL/GenBank/DDBJ whole genome shotgun (WGS) entry which is preliminary data.</text>
</comment>
<feature type="repeat" description="PPR" evidence="3">
    <location>
        <begin position="190"/>
        <end position="224"/>
    </location>
</feature>
<dbReference type="Proteomes" id="UP000825935">
    <property type="component" value="Chromosome 38"/>
</dbReference>
<keyword evidence="5" id="KW-1185">Reference proteome</keyword>
<sequence>MAVRSEEALQSLCRAHFQGLPLCLDSLTSLLQPVFALKDLALARTAHAVIISNDLQSLPLLGDHLVRLFGIHGTLIEACLAFSQNAAPSAYTWQAIMSSHVAHGKYEATLELYHDMQSDGIMPNKFIYPCVLQACGGAHLLEQGLYLHEHIQKSALESTPIVANTLIVMYTKCGSLKDAAKVFEGMKHKDVITWGSIISGYCQYGESLTALNLFSKMQLEGIAPNRVVFLCVLKACANIFALEEGRLMHEQIIRLHFEVDILLGNTLIYMYAKCGSLKDAETVLQGLAVRIVSSWNAMIGGYALYGAVDPAFELFRSMQIDGTCPDTVTYTCVLTLCGNESALQHGMSLHEHIVSTGLDSNEFVGNSLVDMYSKCGNLDEAHNVFNSLPKQNYVSWGALFAGYAQHAHGMCAFELFQKMLQKGLEPNEVVLSCILKACTSFEGPYLGKVTHSYVIIMRFESDPIVGNILVDMYSKFGCLEDAIKVFNQLVSPNVVSWGAILAGFAQHDQGKAAVDWLRKMLLKDVKPDATAYCCVVKACGNSGLLEEGRWIHDQLYRNGLQFDVAIGNALIEMYVKCDSLEDAHNLFETMRVHDVVTWNLLMAAYSHSGQALAVIELFERMQSSGAHANQVTFLILLHVFGCMGALEQLKELHSQIYESGLGSDLVIMNSLIDTYGKCGSLADCSRIFDRMSSRDEVSWGSIIAGYTQHGKYRLALESFEAMKQAGAKPNSMIFTSVLSACSRAALTEEGRRHFRSMKDSGIIPTVEHFNCMISLLGRTGFLIEAKELLGSMPVSPDALGWTSLLNSCKAYAETDIGTDCLEHFVSARTLNMENDLMCNVSEQTAKDDLQLEAHCEPQTWKDLGAY</sequence>
<accession>A0A8T2Q3S6</accession>
<dbReference type="InterPro" id="IPR011990">
    <property type="entry name" value="TPR-like_helical_dom_sf"/>
</dbReference>
<feature type="repeat" description="PPR" evidence="3">
    <location>
        <begin position="89"/>
        <end position="123"/>
    </location>
</feature>
<protein>
    <recommendedName>
        <fullName evidence="6">Pentatricopeptide repeat-containing protein</fullName>
    </recommendedName>
</protein>
<feature type="repeat" description="PPR" evidence="3">
    <location>
        <begin position="291"/>
        <end position="325"/>
    </location>
</feature>
<dbReference type="FunFam" id="1.25.40.10:FF:000205">
    <property type="entry name" value="Pentatricopeptide repeat-containing protein, mitochondrial"/>
    <property type="match status" value="1"/>
</dbReference>
<feature type="repeat" description="PPR" evidence="3">
    <location>
        <begin position="594"/>
        <end position="628"/>
    </location>
</feature>
<evidence type="ECO:0000313" key="5">
    <source>
        <dbReference type="Proteomes" id="UP000825935"/>
    </source>
</evidence>
<dbReference type="AlphaFoldDB" id="A0A8T2Q3S6"/>
<name>A0A8T2Q3S6_CERRI</name>
<dbReference type="GO" id="GO:0003723">
    <property type="term" value="F:RNA binding"/>
    <property type="evidence" value="ECO:0007669"/>
    <property type="project" value="InterPro"/>
</dbReference>
<proteinExistence type="inferred from homology"/>
<feature type="repeat" description="PPR" evidence="3">
    <location>
        <begin position="664"/>
        <end position="694"/>
    </location>
</feature>
<dbReference type="Pfam" id="PF13041">
    <property type="entry name" value="PPR_2"/>
    <property type="match status" value="5"/>
</dbReference>
<organism evidence="4 5">
    <name type="scientific">Ceratopteris richardii</name>
    <name type="common">Triangle waterfern</name>
    <dbReference type="NCBI Taxonomy" id="49495"/>
    <lineage>
        <taxon>Eukaryota</taxon>
        <taxon>Viridiplantae</taxon>
        <taxon>Streptophyta</taxon>
        <taxon>Embryophyta</taxon>
        <taxon>Tracheophyta</taxon>
        <taxon>Polypodiopsida</taxon>
        <taxon>Polypodiidae</taxon>
        <taxon>Polypodiales</taxon>
        <taxon>Pteridineae</taxon>
        <taxon>Pteridaceae</taxon>
        <taxon>Parkerioideae</taxon>
        <taxon>Ceratopteris</taxon>
    </lineage>
</organism>
<evidence type="ECO:0008006" key="6">
    <source>
        <dbReference type="Google" id="ProtNLM"/>
    </source>
</evidence>
<dbReference type="FunFam" id="1.25.40.10:FF:000344">
    <property type="entry name" value="Pentatricopeptide repeat-containing protein"/>
    <property type="match status" value="2"/>
</dbReference>
<evidence type="ECO:0000313" key="4">
    <source>
        <dbReference type="EMBL" id="KAH7278253.1"/>
    </source>
</evidence>
<dbReference type="GO" id="GO:0009451">
    <property type="term" value="P:RNA modification"/>
    <property type="evidence" value="ECO:0007669"/>
    <property type="project" value="InterPro"/>
</dbReference>
<evidence type="ECO:0000256" key="2">
    <source>
        <dbReference type="ARBA" id="ARBA00061659"/>
    </source>
</evidence>
<feature type="repeat" description="PPR" evidence="3">
    <location>
        <begin position="528"/>
        <end position="562"/>
    </location>
</feature>
<feature type="repeat" description="PPR" evidence="3">
    <location>
        <begin position="493"/>
        <end position="527"/>
    </location>
</feature>
<feature type="repeat" description="PPR" evidence="3">
    <location>
        <begin position="695"/>
        <end position="729"/>
    </location>
</feature>
<dbReference type="PANTHER" id="PTHR47926">
    <property type="entry name" value="PENTATRICOPEPTIDE REPEAT-CONTAINING PROTEIN"/>
    <property type="match status" value="1"/>
</dbReference>
<gene>
    <name evidence="4" type="ORF">KP509_38G032700</name>
</gene>
<keyword evidence="1" id="KW-0677">Repeat</keyword>